<feature type="chain" id="PRO_5034842867" description="deoxyribonuclease II" evidence="6">
    <location>
        <begin position="24"/>
        <end position="396"/>
    </location>
</feature>
<evidence type="ECO:0000256" key="6">
    <source>
        <dbReference type="SAM" id="SignalP"/>
    </source>
</evidence>
<feature type="region of interest" description="Disordered" evidence="5">
    <location>
        <begin position="369"/>
        <end position="396"/>
    </location>
</feature>
<reference evidence="7" key="2">
    <citation type="submission" date="2025-09" db="UniProtKB">
        <authorList>
            <consortium name="Ensembl"/>
        </authorList>
    </citation>
    <scope>IDENTIFICATION</scope>
</reference>
<reference evidence="7" key="1">
    <citation type="submission" date="2025-08" db="UniProtKB">
        <authorList>
            <consortium name="Ensembl"/>
        </authorList>
    </citation>
    <scope>IDENTIFICATION</scope>
</reference>
<dbReference type="EC" id="3.1.22.1" evidence="3"/>
<dbReference type="PANTHER" id="PTHR10858">
    <property type="entry name" value="DEOXYRIBONUCLEASE II"/>
    <property type="match status" value="1"/>
</dbReference>
<evidence type="ECO:0000256" key="4">
    <source>
        <dbReference type="ARBA" id="ARBA00022801"/>
    </source>
</evidence>
<evidence type="ECO:0000313" key="7">
    <source>
        <dbReference type="Ensembl" id="ENSAOWP00000021184.1"/>
    </source>
</evidence>
<evidence type="ECO:0000256" key="2">
    <source>
        <dbReference type="ARBA" id="ARBA00007527"/>
    </source>
</evidence>
<proteinExistence type="inferred from homology"/>
<keyword evidence="6" id="KW-0732">Signal</keyword>
<evidence type="ECO:0000256" key="5">
    <source>
        <dbReference type="SAM" id="MobiDB-lite"/>
    </source>
</evidence>
<accession>A0A8B9Q8F5</accession>
<dbReference type="AlphaFoldDB" id="A0A8B9Q8F5"/>
<dbReference type="Proteomes" id="UP000694424">
    <property type="component" value="Unplaced"/>
</dbReference>
<keyword evidence="8" id="KW-1185">Reference proteome</keyword>
<dbReference type="Ensembl" id="ENSAOWT00000023988.1">
    <property type="protein sequence ID" value="ENSAOWP00000021184.1"/>
    <property type="gene ID" value="ENSAOWG00000014325.1"/>
</dbReference>
<name>A0A8B9Q8F5_APTOW</name>
<protein>
    <recommendedName>
        <fullName evidence="3">deoxyribonuclease II</fullName>
        <ecNumber evidence="3">3.1.22.1</ecNumber>
    </recommendedName>
</protein>
<dbReference type="PANTHER" id="PTHR10858:SF2">
    <property type="entry name" value="DEOXYRIBONUCLEASE-2-BETA"/>
    <property type="match status" value="1"/>
</dbReference>
<dbReference type="InterPro" id="IPR004947">
    <property type="entry name" value="DNase_II"/>
</dbReference>
<dbReference type="Pfam" id="PF03265">
    <property type="entry name" value="DNase_II"/>
    <property type="match status" value="1"/>
</dbReference>
<dbReference type="GO" id="GO:0006309">
    <property type="term" value="P:apoptotic DNA fragmentation"/>
    <property type="evidence" value="ECO:0007669"/>
    <property type="project" value="TreeGrafter"/>
</dbReference>
<organism evidence="7 8">
    <name type="scientific">Apteryx owenii</name>
    <name type="common">Little spotted kiwi</name>
    <dbReference type="NCBI Taxonomy" id="8824"/>
    <lineage>
        <taxon>Eukaryota</taxon>
        <taxon>Metazoa</taxon>
        <taxon>Chordata</taxon>
        <taxon>Craniata</taxon>
        <taxon>Vertebrata</taxon>
        <taxon>Euteleostomi</taxon>
        <taxon>Archelosauria</taxon>
        <taxon>Archosauria</taxon>
        <taxon>Dinosauria</taxon>
        <taxon>Saurischia</taxon>
        <taxon>Theropoda</taxon>
        <taxon>Coelurosauria</taxon>
        <taxon>Aves</taxon>
        <taxon>Palaeognathae</taxon>
        <taxon>Apterygiformes</taxon>
        <taxon>Apterygidae</taxon>
        <taxon>Apteryx</taxon>
    </lineage>
</organism>
<evidence type="ECO:0000313" key="8">
    <source>
        <dbReference type="Proteomes" id="UP000694424"/>
    </source>
</evidence>
<comment type="similarity">
    <text evidence="2">Belongs to the DNase II family.</text>
</comment>
<comment type="catalytic activity">
    <reaction evidence="1">
        <text>Endonucleolytic cleavage to nucleoside 3'-phosphates and 3'-phosphooligonucleotide end-products.</text>
        <dbReference type="EC" id="3.1.22.1"/>
    </reaction>
</comment>
<feature type="signal peptide" evidence="6">
    <location>
        <begin position="1"/>
        <end position="23"/>
    </location>
</feature>
<evidence type="ECO:0000256" key="3">
    <source>
        <dbReference type="ARBA" id="ARBA00012036"/>
    </source>
</evidence>
<dbReference type="GO" id="GO:0004531">
    <property type="term" value="F:deoxyribonuclease II activity"/>
    <property type="evidence" value="ECO:0007669"/>
    <property type="project" value="UniProtKB-EC"/>
</dbReference>
<evidence type="ECO:0000256" key="1">
    <source>
        <dbReference type="ARBA" id="ARBA00000447"/>
    </source>
</evidence>
<keyword evidence="4" id="KW-0378">Hydrolase</keyword>
<sequence length="396" mass="45253">MTAGTVWCHFVLLLLLSIASLWAAEISCRNEDGETVDWFLLYKLPKHTEGESAGLGLEYMYMDSLTHAWQLSKYLVNMTQGALGQTLKQLYETYEPKNNSIAYAIYNDEIPHSKSSNWKKGHTKGFLLLDKSQGFWGIHSVPLFPPFLEDGYAYPPSGKPYGQAAICITFKYDQFTEIDQQLLSYNPSIYNCSIPNIFQADLPNLQKLCAGSELPSVTQRHLSKLQSAHGETFLHFAKSHLFVDDIYVAWIAQELKTDLLVESWQHSGHRLPSNCSLQYHVYNINLIGTPLNSTFYSINDHSKWCVSRIYEDQWTCIGDLNRAAEQAWRSGNEHGRNAAQQTETITTIVFLAAHQLAFPFTVKRSEGLEKQEQRGLAGETKKKTQKREQENWRRKL</sequence>